<dbReference type="AlphaFoldDB" id="A0A401H2N9"/>
<organism evidence="1 2">
    <name type="scientific">Sparassis crispa</name>
    <dbReference type="NCBI Taxonomy" id="139825"/>
    <lineage>
        <taxon>Eukaryota</taxon>
        <taxon>Fungi</taxon>
        <taxon>Dikarya</taxon>
        <taxon>Basidiomycota</taxon>
        <taxon>Agaricomycotina</taxon>
        <taxon>Agaricomycetes</taxon>
        <taxon>Polyporales</taxon>
        <taxon>Sparassidaceae</taxon>
        <taxon>Sparassis</taxon>
    </lineage>
</organism>
<dbReference type="GeneID" id="38785576"/>
<comment type="caution">
    <text evidence="1">The sequence shown here is derived from an EMBL/GenBank/DDBJ whole genome shotgun (WGS) entry which is preliminary data.</text>
</comment>
<accession>A0A401H2N9</accession>
<sequence length="245" mass="27927">MDSLTESSTTAFEYSVHTLTQTSRPEVKKVLRLLFHIPKGVSDRKPGLQRAPLDYAELILYELDQWLLPTDGQQILDMLHDLEYTLAEKLLQSARTLCTEEATKNSLGQSMDVIASDFDFMIETARILRDFTQFTAILISSYLSDDQTQTSRKARVESSRVCSKPRMSKYVQRILTPDDYTGYQEFSHFLPQDPGENGVTSRIEYTGMEGEDEFGTGEGKIIIKVKGGRWLRAYCGHRCECNEPE</sequence>
<keyword evidence="2" id="KW-1185">Reference proteome</keyword>
<dbReference type="Proteomes" id="UP000287166">
    <property type="component" value="Unassembled WGS sequence"/>
</dbReference>
<dbReference type="EMBL" id="BFAD01000014">
    <property type="protein sequence ID" value="GBE88659.1"/>
    <property type="molecule type" value="Genomic_DNA"/>
</dbReference>
<evidence type="ECO:0000313" key="1">
    <source>
        <dbReference type="EMBL" id="GBE88659.1"/>
    </source>
</evidence>
<protein>
    <submittedName>
        <fullName evidence="1">Uncharacterized protein</fullName>
    </submittedName>
</protein>
<gene>
    <name evidence="1" type="ORF">SCP_1400640</name>
</gene>
<dbReference type="RefSeq" id="XP_027619572.1">
    <property type="nucleotide sequence ID" value="XM_027763771.1"/>
</dbReference>
<name>A0A401H2N9_9APHY</name>
<evidence type="ECO:0000313" key="2">
    <source>
        <dbReference type="Proteomes" id="UP000287166"/>
    </source>
</evidence>
<reference evidence="1 2" key="1">
    <citation type="journal article" date="2018" name="Sci. Rep.">
        <title>Genome sequence of the cauliflower mushroom Sparassis crispa (Hanabiratake) and its association with beneficial usage.</title>
        <authorList>
            <person name="Kiyama R."/>
            <person name="Furutani Y."/>
            <person name="Kawaguchi K."/>
            <person name="Nakanishi T."/>
        </authorList>
    </citation>
    <scope>NUCLEOTIDE SEQUENCE [LARGE SCALE GENOMIC DNA]</scope>
</reference>
<dbReference type="InParanoid" id="A0A401H2N9"/>
<proteinExistence type="predicted"/>